<organism evidence="1 2">
    <name type="scientific">Melastoma candidum</name>
    <dbReference type="NCBI Taxonomy" id="119954"/>
    <lineage>
        <taxon>Eukaryota</taxon>
        <taxon>Viridiplantae</taxon>
        <taxon>Streptophyta</taxon>
        <taxon>Embryophyta</taxon>
        <taxon>Tracheophyta</taxon>
        <taxon>Spermatophyta</taxon>
        <taxon>Magnoliopsida</taxon>
        <taxon>eudicotyledons</taxon>
        <taxon>Gunneridae</taxon>
        <taxon>Pentapetalae</taxon>
        <taxon>rosids</taxon>
        <taxon>malvids</taxon>
        <taxon>Myrtales</taxon>
        <taxon>Melastomataceae</taxon>
        <taxon>Melastomatoideae</taxon>
        <taxon>Melastomateae</taxon>
        <taxon>Melastoma</taxon>
    </lineage>
</organism>
<evidence type="ECO:0000313" key="1">
    <source>
        <dbReference type="EMBL" id="KAI4324474.1"/>
    </source>
</evidence>
<proteinExistence type="predicted"/>
<name>A0ACB9MMA7_9MYRT</name>
<sequence>MRPGDNSHVGGKERLRWTQDLHDRFVEAVEQLGGADRATPKGILKAMAIQGLTIYHVKSHLQKYRISKFIPESATKSKVDRRSISEMLPNFSSSCAAQLREAIQVQKEYQKRLSDQLEIQKSLKQKIEAQRRFLEKLVVEQNKKVKTNKLLFANTNTLPSLSDESESNAKDPADESDSEGLEWKQPAEESSLPPPSLSKQFDCPSATGIYDNSFLLQGTTTSATTVAMRNSPFYGSSGGNGMNFIWDLSLSTCPSPAGIVPSYL</sequence>
<reference evidence="2" key="1">
    <citation type="journal article" date="2023" name="Front. Plant Sci.">
        <title>Chromosomal-level genome assembly of Melastoma candidum provides insights into trichome evolution.</title>
        <authorList>
            <person name="Zhong Y."/>
            <person name="Wu W."/>
            <person name="Sun C."/>
            <person name="Zou P."/>
            <person name="Liu Y."/>
            <person name="Dai S."/>
            <person name="Zhou R."/>
        </authorList>
    </citation>
    <scope>NUCLEOTIDE SEQUENCE [LARGE SCALE GENOMIC DNA]</scope>
</reference>
<keyword evidence="2" id="KW-1185">Reference proteome</keyword>
<accession>A0ACB9MMA7</accession>
<comment type="caution">
    <text evidence="1">The sequence shown here is derived from an EMBL/GenBank/DDBJ whole genome shotgun (WGS) entry which is preliminary data.</text>
</comment>
<gene>
    <name evidence="1" type="ORF">MLD38_029962</name>
</gene>
<evidence type="ECO:0000313" key="2">
    <source>
        <dbReference type="Proteomes" id="UP001057402"/>
    </source>
</evidence>
<dbReference type="EMBL" id="CM042888">
    <property type="protein sequence ID" value="KAI4324474.1"/>
    <property type="molecule type" value="Genomic_DNA"/>
</dbReference>
<dbReference type="Proteomes" id="UP001057402">
    <property type="component" value="Chromosome 9"/>
</dbReference>
<protein>
    <submittedName>
        <fullName evidence="1">Uncharacterized protein</fullName>
    </submittedName>
</protein>